<accession>A0ACD3AYM5</accession>
<protein>
    <submittedName>
        <fullName evidence="1">Uncharacterized protein</fullName>
    </submittedName>
</protein>
<keyword evidence="2" id="KW-1185">Reference proteome</keyword>
<dbReference type="Proteomes" id="UP000308600">
    <property type="component" value="Unassembled WGS sequence"/>
</dbReference>
<proteinExistence type="predicted"/>
<evidence type="ECO:0000313" key="2">
    <source>
        <dbReference type="Proteomes" id="UP000308600"/>
    </source>
</evidence>
<reference evidence="1 2" key="1">
    <citation type="journal article" date="2019" name="Nat. Ecol. Evol.">
        <title>Megaphylogeny resolves global patterns of mushroom evolution.</title>
        <authorList>
            <person name="Varga T."/>
            <person name="Krizsan K."/>
            <person name="Foldi C."/>
            <person name="Dima B."/>
            <person name="Sanchez-Garcia M."/>
            <person name="Sanchez-Ramirez S."/>
            <person name="Szollosi G.J."/>
            <person name="Szarkandi J.G."/>
            <person name="Papp V."/>
            <person name="Albert L."/>
            <person name="Andreopoulos W."/>
            <person name="Angelini C."/>
            <person name="Antonin V."/>
            <person name="Barry K.W."/>
            <person name="Bougher N.L."/>
            <person name="Buchanan P."/>
            <person name="Buyck B."/>
            <person name="Bense V."/>
            <person name="Catcheside P."/>
            <person name="Chovatia M."/>
            <person name="Cooper J."/>
            <person name="Damon W."/>
            <person name="Desjardin D."/>
            <person name="Finy P."/>
            <person name="Geml J."/>
            <person name="Haridas S."/>
            <person name="Hughes K."/>
            <person name="Justo A."/>
            <person name="Karasinski D."/>
            <person name="Kautmanova I."/>
            <person name="Kiss B."/>
            <person name="Kocsube S."/>
            <person name="Kotiranta H."/>
            <person name="LaButti K.M."/>
            <person name="Lechner B.E."/>
            <person name="Liimatainen K."/>
            <person name="Lipzen A."/>
            <person name="Lukacs Z."/>
            <person name="Mihaltcheva S."/>
            <person name="Morgado L.N."/>
            <person name="Niskanen T."/>
            <person name="Noordeloos M.E."/>
            <person name="Ohm R.A."/>
            <person name="Ortiz-Santana B."/>
            <person name="Ovrebo C."/>
            <person name="Racz N."/>
            <person name="Riley R."/>
            <person name="Savchenko A."/>
            <person name="Shiryaev A."/>
            <person name="Soop K."/>
            <person name="Spirin V."/>
            <person name="Szebenyi C."/>
            <person name="Tomsovsky M."/>
            <person name="Tulloss R.E."/>
            <person name="Uehling J."/>
            <person name="Grigoriev I.V."/>
            <person name="Vagvolgyi C."/>
            <person name="Papp T."/>
            <person name="Martin F.M."/>
            <person name="Miettinen O."/>
            <person name="Hibbett D.S."/>
            <person name="Nagy L.G."/>
        </authorList>
    </citation>
    <scope>NUCLEOTIDE SEQUENCE [LARGE SCALE GENOMIC DNA]</scope>
    <source>
        <strain evidence="1 2">NL-1719</strain>
    </source>
</reference>
<sequence>MITYFCFANRFKGPDAVIHAHDDLAIGMTRPGAGQGQLWQAVPIPGTTKYRFYTLRHGSRYSLDVNPGDPTKLCLAPTANKPGQSWTITRAWAEEVVFNLSNDVTGPGIFITVYSNGGMLDVRMLPYSDDNRKEEWFMMVNDIQP</sequence>
<organism evidence="1 2">
    <name type="scientific">Pluteus cervinus</name>
    <dbReference type="NCBI Taxonomy" id="181527"/>
    <lineage>
        <taxon>Eukaryota</taxon>
        <taxon>Fungi</taxon>
        <taxon>Dikarya</taxon>
        <taxon>Basidiomycota</taxon>
        <taxon>Agaricomycotina</taxon>
        <taxon>Agaricomycetes</taxon>
        <taxon>Agaricomycetidae</taxon>
        <taxon>Agaricales</taxon>
        <taxon>Pluteineae</taxon>
        <taxon>Pluteaceae</taxon>
        <taxon>Pluteus</taxon>
    </lineage>
</organism>
<gene>
    <name evidence="1" type="ORF">BDN72DRAFT_569489</name>
</gene>
<evidence type="ECO:0000313" key="1">
    <source>
        <dbReference type="EMBL" id="TFK70072.1"/>
    </source>
</evidence>
<dbReference type="EMBL" id="ML208319">
    <property type="protein sequence ID" value="TFK70072.1"/>
    <property type="molecule type" value="Genomic_DNA"/>
</dbReference>
<name>A0ACD3AYM5_9AGAR</name>